<dbReference type="InterPro" id="IPR013126">
    <property type="entry name" value="Hsp_70_fam"/>
</dbReference>
<feature type="compositionally biased region" description="Low complexity" evidence="4">
    <location>
        <begin position="42"/>
        <end position="63"/>
    </location>
</feature>
<protein>
    <submittedName>
        <fullName evidence="5">Protein DnaK</fullName>
    </submittedName>
</protein>
<dbReference type="GO" id="GO:0005524">
    <property type="term" value="F:ATP binding"/>
    <property type="evidence" value="ECO:0007669"/>
    <property type="project" value="UniProtKB-KW"/>
</dbReference>
<feature type="compositionally biased region" description="Basic residues" evidence="4">
    <location>
        <begin position="104"/>
        <end position="118"/>
    </location>
</feature>
<dbReference type="PROSITE" id="PS00329">
    <property type="entry name" value="HSP70_2"/>
    <property type="match status" value="1"/>
</dbReference>
<comment type="similarity">
    <text evidence="3">Belongs to the heat shock protein 70 family.</text>
</comment>
<evidence type="ECO:0000256" key="4">
    <source>
        <dbReference type="SAM" id="MobiDB-lite"/>
    </source>
</evidence>
<name>A0A9N8ESE8_9STRA</name>
<evidence type="ECO:0000256" key="3">
    <source>
        <dbReference type="RuleBase" id="RU003322"/>
    </source>
</evidence>
<reference evidence="5" key="1">
    <citation type="submission" date="2020-06" db="EMBL/GenBank/DDBJ databases">
        <authorList>
            <consortium name="Plant Systems Biology data submission"/>
        </authorList>
    </citation>
    <scope>NUCLEOTIDE SEQUENCE</scope>
    <source>
        <strain evidence="5">D6</strain>
    </source>
</reference>
<comment type="caution">
    <text evidence="5">The sequence shown here is derived from an EMBL/GenBank/DDBJ whole genome shotgun (WGS) entry which is preliminary data.</text>
</comment>
<dbReference type="Gene3D" id="3.30.420.40">
    <property type="match status" value="4"/>
</dbReference>
<feature type="compositionally biased region" description="Polar residues" evidence="4">
    <location>
        <begin position="26"/>
        <end position="41"/>
    </location>
</feature>
<dbReference type="PANTHER" id="PTHR19375">
    <property type="entry name" value="HEAT SHOCK PROTEIN 70KDA"/>
    <property type="match status" value="1"/>
</dbReference>
<feature type="region of interest" description="Disordered" evidence="4">
    <location>
        <begin position="273"/>
        <end position="295"/>
    </location>
</feature>
<sequence length="653" mass="71154">MCRKPKKESQSEASTANAPESPASPPGTSDDNNSNAKALTESNSTSSNNGVSNGTTVTTTTTTKGDKKKKEMTSRRHRGKRESYASYTQAVGITTTTTTTKSPFVRRKPKKQSRSKQKHGADGPSGGIEALLPSLIGVAILVCGVMAKMGFRGRAQVAGIDLGTTNSVICVQAPSKGVGIIDCMKDPLTQSPIIPSVVSFLEPTERPVGAKSKTPSLLVPHPSQVVVGQAAKKRIDSHPHHTLYNAKRILGRPPNDRAIQELQHEVEFAIHIQPEEEDNDTTNDNDNDTNTPQQPDERVVFRVPHHAHSHQPTEWMHISPQQVGSYVVSALLQLAHTQLGHENVNAAVICVPAKFDTLQRQRTVAAFAQGGVKVTRILEEPTAAALAYGLHQKQGVDYIVVYDFGGGTLDVSLLHVSEGFVDVMGSEGDDRLGGADFDAAIAHYWLSSSSANGTSENQNMVDNVNAVLRQLEQVLENTPQHFDLEQELSSHCPAILEHPLCTVSSFHTLGEQIKIQLSNSYNDDNMEDTEETPLEKHCLRLPPGMTSIPSHENPLYMVDTFCQALTKTTLTLTRSEFLTVSQPLFQRSILPVERLLQDLNIKTHEIDEVVMVGGTTRMPQIRDLVREALPESQLNTHIDPDITVAYGAASVID</sequence>
<evidence type="ECO:0000256" key="1">
    <source>
        <dbReference type="ARBA" id="ARBA00022741"/>
    </source>
</evidence>
<keyword evidence="6" id="KW-1185">Reference proteome</keyword>
<dbReference type="SUPFAM" id="SSF53067">
    <property type="entry name" value="Actin-like ATPase domain"/>
    <property type="match status" value="2"/>
</dbReference>
<dbReference type="Pfam" id="PF00012">
    <property type="entry name" value="HSP70"/>
    <property type="match status" value="3"/>
</dbReference>
<dbReference type="AlphaFoldDB" id="A0A9N8ESE8"/>
<keyword evidence="1 3" id="KW-0547">Nucleotide-binding</keyword>
<keyword evidence="2 3" id="KW-0067">ATP-binding</keyword>
<dbReference type="PROSITE" id="PS01036">
    <property type="entry name" value="HSP70_3"/>
    <property type="match status" value="1"/>
</dbReference>
<dbReference type="GO" id="GO:0140662">
    <property type="term" value="F:ATP-dependent protein folding chaperone"/>
    <property type="evidence" value="ECO:0007669"/>
    <property type="project" value="InterPro"/>
</dbReference>
<dbReference type="Gene3D" id="3.90.640.10">
    <property type="entry name" value="Actin, Chain A, domain 4"/>
    <property type="match status" value="1"/>
</dbReference>
<feature type="compositionally biased region" description="Acidic residues" evidence="4">
    <location>
        <begin position="275"/>
        <end position="287"/>
    </location>
</feature>
<feature type="compositionally biased region" description="Basic and acidic residues" evidence="4">
    <location>
        <begin position="64"/>
        <end position="74"/>
    </location>
</feature>
<dbReference type="PROSITE" id="PS00297">
    <property type="entry name" value="HSP70_1"/>
    <property type="match status" value="1"/>
</dbReference>
<accession>A0A9N8ESE8</accession>
<gene>
    <name evidence="5" type="ORF">SEMRO_1810_G299120.1</name>
</gene>
<dbReference type="EMBL" id="CAICTM010001808">
    <property type="protein sequence ID" value="CAB9526322.1"/>
    <property type="molecule type" value="Genomic_DNA"/>
</dbReference>
<feature type="region of interest" description="Disordered" evidence="4">
    <location>
        <begin position="1"/>
        <end position="127"/>
    </location>
</feature>
<evidence type="ECO:0000256" key="2">
    <source>
        <dbReference type="ARBA" id="ARBA00022840"/>
    </source>
</evidence>
<dbReference type="Proteomes" id="UP001153069">
    <property type="component" value="Unassembled WGS sequence"/>
</dbReference>
<dbReference type="OrthoDB" id="2401965at2759"/>
<evidence type="ECO:0000313" key="5">
    <source>
        <dbReference type="EMBL" id="CAB9526322.1"/>
    </source>
</evidence>
<dbReference type="InterPro" id="IPR018181">
    <property type="entry name" value="Heat_shock_70_CS"/>
</dbReference>
<evidence type="ECO:0000313" key="6">
    <source>
        <dbReference type="Proteomes" id="UP001153069"/>
    </source>
</evidence>
<dbReference type="InterPro" id="IPR043129">
    <property type="entry name" value="ATPase_NBD"/>
</dbReference>
<proteinExistence type="inferred from homology"/>
<organism evidence="5 6">
    <name type="scientific">Seminavis robusta</name>
    <dbReference type="NCBI Taxonomy" id="568900"/>
    <lineage>
        <taxon>Eukaryota</taxon>
        <taxon>Sar</taxon>
        <taxon>Stramenopiles</taxon>
        <taxon>Ochrophyta</taxon>
        <taxon>Bacillariophyta</taxon>
        <taxon>Bacillariophyceae</taxon>
        <taxon>Bacillariophycidae</taxon>
        <taxon>Naviculales</taxon>
        <taxon>Naviculaceae</taxon>
        <taxon>Seminavis</taxon>
    </lineage>
</organism>